<feature type="compositionally biased region" description="Low complexity" evidence="4">
    <location>
        <begin position="51"/>
        <end position="74"/>
    </location>
</feature>
<feature type="region of interest" description="Disordered" evidence="4">
    <location>
        <begin position="51"/>
        <end position="75"/>
    </location>
</feature>
<comment type="caution">
    <text evidence="5">The sequence shown here is derived from an EMBL/GenBank/DDBJ whole genome shotgun (WGS) entry which is preliminary data.</text>
</comment>
<dbReference type="InterPro" id="IPR023827">
    <property type="entry name" value="Peptidase_S8_Asp-AS"/>
</dbReference>
<feature type="region of interest" description="Disordered" evidence="4">
    <location>
        <begin position="1"/>
        <end position="29"/>
    </location>
</feature>
<dbReference type="Gene3D" id="3.40.50.200">
    <property type="entry name" value="Peptidase S8/S53 domain"/>
    <property type="match status" value="1"/>
</dbReference>
<dbReference type="SUPFAM" id="SSF52743">
    <property type="entry name" value="Subtilisin-like"/>
    <property type="match status" value="1"/>
</dbReference>
<feature type="non-terminal residue" evidence="5">
    <location>
        <position position="290"/>
    </location>
</feature>
<comment type="caution">
    <text evidence="3">Lacks conserved residue(s) required for the propagation of feature annotation.</text>
</comment>
<protein>
    <recommendedName>
        <fullName evidence="7">Peptidase S8</fullName>
    </recommendedName>
</protein>
<evidence type="ECO:0000256" key="4">
    <source>
        <dbReference type="SAM" id="MobiDB-lite"/>
    </source>
</evidence>
<proteinExistence type="inferred from homology"/>
<evidence type="ECO:0000256" key="1">
    <source>
        <dbReference type="ARBA" id="ARBA00011073"/>
    </source>
</evidence>
<dbReference type="InterPro" id="IPR036852">
    <property type="entry name" value="Peptidase_S8/S53_dom_sf"/>
</dbReference>
<evidence type="ECO:0000313" key="6">
    <source>
        <dbReference type="Proteomes" id="UP000530234"/>
    </source>
</evidence>
<reference evidence="6" key="1">
    <citation type="submission" date="2019-10" db="EMBL/GenBank/DDBJ databases">
        <title>Streptomyces sp. nov., a novel actinobacterium isolated from alkaline environment.</title>
        <authorList>
            <person name="Golinska P."/>
        </authorList>
    </citation>
    <scope>NUCLEOTIDE SEQUENCE [LARGE SCALE GENOMIC DNA]</scope>
    <source>
        <strain evidence="6">DSM 42108</strain>
    </source>
</reference>
<dbReference type="PROSITE" id="PS00136">
    <property type="entry name" value="SUBTILASE_ASP"/>
    <property type="match status" value="1"/>
</dbReference>
<gene>
    <name evidence="5" type="ORF">FOE67_26455</name>
</gene>
<dbReference type="Proteomes" id="UP000530234">
    <property type="component" value="Unassembled WGS sequence"/>
</dbReference>
<name>A0A7W3T8J2_9ACTN</name>
<dbReference type="EMBL" id="VKHS01001313">
    <property type="protein sequence ID" value="MBB0232935.1"/>
    <property type="molecule type" value="Genomic_DNA"/>
</dbReference>
<dbReference type="GO" id="GO:0004252">
    <property type="term" value="F:serine-type endopeptidase activity"/>
    <property type="evidence" value="ECO:0007669"/>
    <property type="project" value="InterPro"/>
</dbReference>
<dbReference type="PROSITE" id="PS51892">
    <property type="entry name" value="SUBTILASE"/>
    <property type="match status" value="1"/>
</dbReference>
<dbReference type="AlphaFoldDB" id="A0A7W3T8J2"/>
<sequence>MPDAHRPHAEHHPHPIPTPPAPGRRRSRAIRSGLLAAALAGALTGTLLGGPASAAPTDGPAGPAGPTGNGTFAGDPSAFRTLTLITGDRVRLNPDGSVSGILPAEGREDIPVHVLGGEDGTLVLPHDVTDAIADGTLDKRLFDTAELTRPEYEEIDGLPVIVLYEEEDEGGAEAREALHAEVDADASAEFGTIDAEALVLAEEEAAPVWETLTVEADTAARSKTPLLNGASLAPGVRAVTLDGVVEATLNSGPARIGAPAARELGLDGEGVTVAILDTGIDATHPDLADR</sequence>
<dbReference type="GO" id="GO:0006508">
    <property type="term" value="P:proteolysis"/>
    <property type="evidence" value="ECO:0007669"/>
    <property type="project" value="InterPro"/>
</dbReference>
<keyword evidence="6" id="KW-1185">Reference proteome</keyword>
<feature type="compositionally biased region" description="Basic and acidic residues" evidence="4">
    <location>
        <begin position="1"/>
        <end position="13"/>
    </location>
</feature>
<keyword evidence="2" id="KW-0378">Hydrolase</keyword>
<evidence type="ECO:0000256" key="3">
    <source>
        <dbReference type="PROSITE-ProRule" id="PRU01240"/>
    </source>
</evidence>
<accession>A0A7W3T8J2</accession>
<evidence type="ECO:0000256" key="2">
    <source>
        <dbReference type="ARBA" id="ARBA00022801"/>
    </source>
</evidence>
<evidence type="ECO:0008006" key="7">
    <source>
        <dbReference type="Google" id="ProtNLM"/>
    </source>
</evidence>
<organism evidence="5 6">
    <name type="scientific">Streptomyces calidiresistens</name>
    <dbReference type="NCBI Taxonomy" id="1485586"/>
    <lineage>
        <taxon>Bacteria</taxon>
        <taxon>Bacillati</taxon>
        <taxon>Actinomycetota</taxon>
        <taxon>Actinomycetes</taxon>
        <taxon>Kitasatosporales</taxon>
        <taxon>Streptomycetaceae</taxon>
        <taxon>Streptomyces</taxon>
    </lineage>
</organism>
<comment type="similarity">
    <text evidence="1 3">Belongs to the peptidase S8 family.</text>
</comment>
<evidence type="ECO:0000313" key="5">
    <source>
        <dbReference type="EMBL" id="MBB0232935.1"/>
    </source>
</evidence>